<feature type="signal peptide" evidence="2">
    <location>
        <begin position="1"/>
        <end position="25"/>
    </location>
</feature>
<dbReference type="SUPFAM" id="SSF55486">
    <property type="entry name" value="Metalloproteases ('zincins'), catalytic domain"/>
    <property type="match status" value="1"/>
</dbReference>
<protein>
    <recommendedName>
        <fullName evidence="3">Peptidase M12B domain-containing protein</fullName>
    </recommendedName>
</protein>
<dbReference type="GO" id="GO:0046872">
    <property type="term" value="F:metal ion binding"/>
    <property type="evidence" value="ECO:0007669"/>
    <property type="project" value="UniProtKB-KW"/>
</dbReference>
<dbReference type="GO" id="GO:0006509">
    <property type="term" value="P:membrane protein ectodomain proteolysis"/>
    <property type="evidence" value="ECO:0007669"/>
    <property type="project" value="TreeGrafter"/>
</dbReference>
<gene>
    <name evidence="4" type="ORF">RRG08_004504</name>
</gene>
<feature type="binding site" evidence="1">
    <location>
        <position position="183"/>
    </location>
    <ligand>
        <name>Zn(2+)</name>
        <dbReference type="ChEBI" id="CHEBI:29105"/>
        <note>catalytic</note>
    </ligand>
</feature>
<feature type="binding site" evidence="1">
    <location>
        <position position="189"/>
    </location>
    <ligand>
        <name>Zn(2+)</name>
        <dbReference type="ChEBI" id="CHEBI:29105"/>
        <note>catalytic</note>
    </ligand>
</feature>
<dbReference type="PANTHER" id="PTHR11905">
    <property type="entry name" value="ADAM A DISINTEGRIN AND METALLOPROTEASE DOMAIN"/>
    <property type="match status" value="1"/>
</dbReference>
<feature type="binding site" evidence="1">
    <location>
        <position position="179"/>
    </location>
    <ligand>
        <name>Zn(2+)</name>
        <dbReference type="ChEBI" id="CHEBI:29105"/>
        <note>catalytic</note>
    </ligand>
</feature>
<evidence type="ECO:0000313" key="4">
    <source>
        <dbReference type="EMBL" id="KAK3802214.1"/>
    </source>
</evidence>
<comment type="caution">
    <text evidence="4">The sequence shown here is derived from an EMBL/GenBank/DDBJ whole genome shotgun (WGS) entry which is preliminary data.</text>
</comment>
<dbReference type="AlphaFoldDB" id="A0AAE1EC61"/>
<name>A0AAE1EC61_9GAST</name>
<comment type="caution">
    <text evidence="1">Lacks conserved residue(s) required for the propagation of feature annotation.</text>
</comment>
<reference evidence="4" key="1">
    <citation type="journal article" date="2023" name="G3 (Bethesda)">
        <title>A reference genome for the long-term kleptoplast-retaining sea slug Elysia crispata morphotype clarki.</title>
        <authorList>
            <person name="Eastman K.E."/>
            <person name="Pendleton A.L."/>
            <person name="Shaikh M.A."/>
            <person name="Suttiyut T."/>
            <person name="Ogas R."/>
            <person name="Tomko P."/>
            <person name="Gavelis G."/>
            <person name="Widhalm J.R."/>
            <person name="Wisecaver J.H."/>
        </authorList>
    </citation>
    <scope>NUCLEOTIDE SEQUENCE</scope>
    <source>
        <strain evidence="4">ECLA1</strain>
    </source>
</reference>
<keyword evidence="2" id="KW-0732">Signal</keyword>
<feature type="chain" id="PRO_5042008016" description="Peptidase M12B domain-containing protein" evidence="2">
    <location>
        <begin position="26"/>
        <end position="315"/>
    </location>
</feature>
<keyword evidence="1" id="KW-0862">Zinc</keyword>
<accession>A0AAE1EC61</accession>
<dbReference type="PROSITE" id="PS50215">
    <property type="entry name" value="ADAM_MEPRO"/>
    <property type="match status" value="1"/>
</dbReference>
<dbReference type="Gene3D" id="3.40.390.10">
    <property type="entry name" value="Collagenase (Catalytic Domain)"/>
    <property type="match status" value="1"/>
</dbReference>
<evidence type="ECO:0000259" key="3">
    <source>
        <dbReference type="PROSITE" id="PS50215"/>
    </source>
</evidence>
<evidence type="ECO:0000256" key="2">
    <source>
        <dbReference type="SAM" id="SignalP"/>
    </source>
</evidence>
<evidence type="ECO:0000313" key="5">
    <source>
        <dbReference type="Proteomes" id="UP001283361"/>
    </source>
</evidence>
<dbReference type="InterPro" id="IPR024079">
    <property type="entry name" value="MetalloPept_cat_dom_sf"/>
</dbReference>
<dbReference type="Gene3D" id="3.40.1620.60">
    <property type="match status" value="1"/>
</dbReference>
<dbReference type="GO" id="GO:0004222">
    <property type="term" value="F:metalloendopeptidase activity"/>
    <property type="evidence" value="ECO:0007669"/>
    <property type="project" value="InterPro"/>
</dbReference>
<feature type="active site" evidence="1">
    <location>
        <position position="180"/>
    </location>
</feature>
<feature type="domain" description="Peptidase M12B" evidence="3">
    <location>
        <begin position="31"/>
        <end position="231"/>
    </location>
</feature>
<dbReference type="Proteomes" id="UP001283361">
    <property type="component" value="Unassembled WGS sequence"/>
</dbReference>
<dbReference type="Pfam" id="PF13688">
    <property type="entry name" value="Reprolysin_5"/>
    <property type="match status" value="1"/>
</dbReference>
<dbReference type="PANTHER" id="PTHR11905:SF159">
    <property type="entry name" value="ADAM METALLOPROTEASE"/>
    <property type="match status" value="1"/>
</dbReference>
<dbReference type="InterPro" id="IPR001590">
    <property type="entry name" value="Peptidase_M12B"/>
</dbReference>
<evidence type="ECO:0000256" key="1">
    <source>
        <dbReference type="PROSITE-ProRule" id="PRU00276"/>
    </source>
</evidence>
<keyword evidence="5" id="KW-1185">Reference proteome</keyword>
<keyword evidence="1" id="KW-0479">Metal-binding</keyword>
<organism evidence="4 5">
    <name type="scientific">Elysia crispata</name>
    <name type="common">lettuce slug</name>
    <dbReference type="NCBI Taxonomy" id="231223"/>
    <lineage>
        <taxon>Eukaryota</taxon>
        <taxon>Metazoa</taxon>
        <taxon>Spiralia</taxon>
        <taxon>Lophotrochozoa</taxon>
        <taxon>Mollusca</taxon>
        <taxon>Gastropoda</taxon>
        <taxon>Heterobranchia</taxon>
        <taxon>Euthyneura</taxon>
        <taxon>Panpulmonata</taxon>
        <taxon>Sacoglossa</taxon>
        <taxon>Placobranchoidea</taxon>
        <taxon>Plakobranchidae</taxon>
        <taxon>Elysia</taxon>
    </lineage>
</organism>
<sequence length="315" mass="35382">MRLHLSILVSSFVLVLVVPIAYCDAKDNLQYVVEVLAVVDKSLFEKWNASIGVGSEENVLAEVKSLFFEVNILYQSLQRFNLSIEIRLKDVVFPSKSIVPDSAVKNRTVWERQVGGFFNKWLKANPQYTYDHAMILTNHAMKGNTRVNGVALTAATCRKDGTSRVRARLDYNTVITAAHEIGHSLGASHDNNKKKPCLKGYIMSPGPWVGSRNRFYFSECSAGSIRWYVSKRLGAGSRNCLLKTTSLPIVSKRMGEIFDVYKMCKRKGKWIGSATKGDEVCKVVKCRDRRWSEKHNPPEGISCGGGKYCYMGYCV</sequence>
<proteinExistence type="predicted"/>
<dbReference type="EMBL" id="JAWDGP010000260">
    <property type="protein sequence ID" value="KAK3802214.1"/>
    <property type="molecule type" value="Genomic_DNA"/>
</dbReference>